<evidence type="ECO:0000256" key="3">
    <source>
        <dbReference type="ARBA" id="ARBA00022679"/>
    </source>
</evidence>
<dbReference type="SMART" id="SM01331">
    <property type="entry name" value="DUF3635"/>
    <property type="match status" value="1"/>
</dbReference>
<dbReference type="GO" id="GO:0072354">
    <property type="term" value="F:histone H3T3 kinase activity"/>
    <property type="evidence" value="ECO:0007669"/>
    <property type="project" value="TreeGrafter"/>
</dbReference>
<keyword evidence="2 11" id="KW-0723">Serine/threonine-protein kinase</keyword>
<feature type="region of interest" description="Disordered" evidence="9">
    <location>
        <begin position="744"/>
        <end position="776"/>
    </location>
</feature>
<keyword evidence="4" id="KW-0547">Nucleotide-binding</keyword>
<feature type="region of interest" description="Disordered" evidence="9">
    <location>
        <begin position="618"/>
        <end position="684"/>
    </location>
</feature>
<evidence type="ECO:0000313" key="12">
    <source>
        <dbReference type="Proteomes" id="UP001216638"/>
    </source>
</evidence>
<accession>A0AAF0DSG2</accession>
<dbReference type="GO" id="GO:0005737">
    <property type="term" value="C:cytoplasm"/>
    <property type="evidence" value="ECO:0007669"/>
    <property type="project" value="TreeGrafter"/>
</dbReference>
<dbReference type="PANTHER" id="PTHR24419:SF18">
    <property type="entry name" value="SERINE_THREONINE-PROTEIN KINASE HASPIN"/>
    <property type="match status" value="1"/>
</dbReference>
<feature type="region of interest" description="Disordered" evidence="9">
    <location>
        <begin position="67"/>
        <end position="124"/>
    </location>
</feature>
<protein>
    <recommendedName>
        <fullName evidence="1">non-specific serine/threonine protein kinase</fullName>
        <ecNumber evidence="1">2.7.11.1</ecNumber>
    </recommendedName>
</protein>
<dbReference type="Pfam" id="PF12330">
    <property type="entry name" value="Haspin_kinase"/>
    <property type="match status" value="1"/>
</dbReference>
<dbReference type="GO" id="GO:0005524">
    <property type="term" value="F:ATP binding"/>
    <property type="evidence" value="ECO:0007669"/>
    <property type="project" value="UniProtKB-KW"/>
</dbReference>
<name>A0AAF0DSG2_9BASI</name>
<dbReference type="GO" id="GO:0046983">
    <property type="term" value="F:protein dimerization activity"/>
    <property type="evidence" value="ECO:0007669"/>
    <property type="project" value="InterPro"/>
</dbReference>
<evidence type="ECO:0000256" key="5">
    <source>
        <dbReference type="ARBA" id="ARBA00022777"/>
    </source>
</evidence>
<keyword evidence="3 11" id="KW-0808">Transferase</keyword>
<evidence type="ECO:0000256" key="9">
    <source>
        <dbReference type="SAM" id="MobiDB-lite"/>
    </source>
</evidence>
<dbReference type="Proteomes" id="UP001216638">
    <property type="component" value="Chromosome 1"/>
</dbReference>
<evidence type="ECO:0000256" key="2">
    <source>
        <dbReference type="ARBA" id="ARBA00022527"/>
    </source>
</evidence>
<feature type="domain" description="Serine/threonine-protein kinase haspin C-terminal" evidence="10">
    <location>
        <begin position="405"/>
        <end position="499"/>
    </location>
</feature>
<dbReference type="GO" id="GO:0035556">
    <property type="term" value="P:intracellular signal transduction"/>
    <property type="evidence" value="ECO:0007669"/>
    <property type="project" value="TreeGrafter"/>
</dbReference>
<evidence type="ECO:0000313" key="11">
    <source>
        <dbReference type="EMBL" id="WFC93926.1"/>
    </source>
</evidence>
<dbReference type="GO" id="GO:0000278">
    <property type="term" value="P:mitotic cell cycle"/>
    <property type="evidence" value="ECO:0007669"/>
    <property type="project" value="TreeGrafter"/>
</dbReference>
<evidence type="ECO:0000259" key="10">
    <source>
        <dbReference type="SMART" id="SM01331"/>
    </source>
</evidence>
<dbReference type="EC" id="2.7.11.1" evidence="1"/>
<comment type="catalytic activity">
    <reaction evidence="8">
        <text>L-seryl-[protein] + ATP = O-phospho-L-seryl-[protein] + ADP + H(+)</text>
        <dbReference type="Rhea" id="RHEA:17989"/>
        <dbReference type="Rhea" id="RHEA-COMP:9863"/>
        <dbReference type="Rhea" id="RHEA-COMP:11604"/>
        <dbReference type="ChEBI" id="CHEBI:15378"/>
        <dbReference type="ChEBI" id="CHEBI:29999"/>
        <dbReference type="ChEBI" id="CHEBI:30616"/>
        <dbReference type="ChEBI" id="CHEBI:83421"/>
        <dbReference type="ChEBI" id="CHEBI:456216"/>
        <dbReference type="EC" id="2.7.11.1"/>
    </reaction>
</comment>
<dbReference type="Gene3D" id="3.30.200.20">
    <property type="entry name" value="Phosphorylase Kinase, domain 1"/>
    <property type="match status" value="1"/>
</dbReference>
<dbReference type="AlphaFoldDB" id="A0AAF0DSG2"/>
<evidence type="ECO:0000256" key="1">
    <source>
        <dbReference type="ARBA" id="ARBA00012513"/>
    </source>
</evidence>
<keyword evidence="12" id="KW-1185">Reference proteome</keyword>
<dbReference type="EMBL" id="CP119951">
    <property type="protein sequence ID" value="WFC93926.1"/>
    <property type="molecule type" value="Genomic_DNA"/>
</dbReference>
<dbReference type="GO" id="GO:0005634">
    <property type="term" value="C:nucleus"/>
    <property type="evidence" value="ECO:0007669"/>
    <property type="project" value="TreeGrafter"/>
</dbReference>
<keyword evidence="5 11" id="KW-0418">Kinase</keyword>
<gene>
    <name evidence="11" type="ORF">MBRA1_000552</name>
</gene>
<sequence>MSLLGSNTQRVNVYGRRAKTRVVPCDIEQDTEQVAPPPPPKPTGWGFFSGLDMRAVIDSPRKVLAHWTPKRGAASAPRSGAEVKTPTKAVPPASPSAHRPALAPLDNTASRPASPTPGPASPTLSTALEQLKLDDTHNDLAQLLTATHQDAPRLFDECIASLVAQGNVVKVGEASYSEVYRITRPLGSAKGRPAVSVMKVIPLEGDAVVPGPAQSPVASVAREIRLTSALSPTSSEGAQFVRLQEAYVVHGSYPQRLLDAWDAFKERDTRSENPRPHVLPPSQRYALLCMDDAGTELEHTPLASWAQRAAVFWQVAYAVARAEASAAFEHRDLHLGNILVTQTPTRRTTRSMSGAQASAVPEALPASLWTAYEPRAAHIQATIIDYSLSRMTIDGTVYAYDFADTTLFEGQGDSQYDVYRTMRSLVAGDWQAFHASTNVLWLQFVAQRLLAADVPPGGNDAAEEAAYTSLLLAEQVAEDAIEQLRRAAPQRSVSTRSKRRSIQRSPDAWKMRRAPHAPPVTSAAELVCAIAELLDSEKDARELSIPMDAPLTMDESAVADLSRMLRMHASGSPLHSHGSPYRNAYEEMNLRNVPRTSEAGTPLFSENESSLLSQFLSNMDQGLAPPPPHGHVPHASTSAAPHRHSQTPPKRDEARSASPAEGDEPAPKRRRHIVSEQRRRNQIRHGFTQLSELLDNGRQLGARALGLNAGAGTGVEDEDLDDRTDNEEDLSLILDEEEVQRRRRNAQRRARSRAVAGKQVRGRGRGRGGSAGGSGSKSAVLFQVIDLLHWLDARNAALRAELDEMRRFV</sequence>
<organism evidence="11 12">
    <name type="scientific">Malassezia brasiliensis</name>
    <dbReference type="NCBI Taxonomy" id="1821822"/>
    <lineage>
        <taxon>Eukaryota</taxon>
        <taxon>Fungi</taxon>
        <taxon>Dikarya</taxon>
        <taxon>Basidiomycota</taxon>
        <taxon>Ustilaginomycotina</taxon>
        <taxon>Malasseziomycetes</taxon>
        <taxon>Malasseziales</taxon>
        <taxon>Malasseziaceae</taxon>
        <taxon>Malassezia</taxon>
    </lineage>
</organism>
<evidence type="ECO:0000256" key="6">
    <source>
        <dbReference type="ARBA" id="ARBA00022840"/>
    </source>
</evidence>
<proteinExistence type="predicted"/>
<feature type="region of interest" description="Disordered" evidence="9">
    <location>
        <begin position="487"/>
        <end position="516"/>
    </location>
</feature>
<dbReference type="InterPro" id="IPR036638">
    <property type="entry name" value="HLH_DNA-bd_sf"/>
</dbReference>
<dbReference type="SUPFAM" id="SSF56112">
    <property type="entry name" value="Protein kinase-like (PK-like)"/>
    <property type="match status" value="1"/>
</dbReference>
<dbReference type="Gene3D" id="4.10.280.10">
    <property type="entry name" value="Helix-loop-helix DNA-binding domain"/>
    <property type="match status" value="1"/>
</dbReference>
<reference evidence="11" key="1">
    <citation type="submission" date="2023-03" db="EMBL/GenBank/DDBJ databases">
        <title>Mating type loci evolution in Malassezia.</title>
        <authorList>
            <person name="Coelho M.A."/>
        </authorList>
    </citation>
    <scope>NUCLEOTIDE SEQUENCE</scope>
    <source>
        <strain evidence="11">CBS 14135</strain>
    </source>
</reference>
<keyword evidence="6" id="KW-0067">ATP-binding</keyword>
<dbReference type="PANTHER" id="PTHR24419">
    <property type="entry name" value="INTERLEUKIN-1 RECEPTOR-ASSOCIATED KINASE"/>
    <property type="match status" value="1"/>
</dbReference>
<dbReference type="InterPro" id="IPR011009">
    <property type="entry name" value="Kinase-like_dom_sf"/>
</dbReference>
<evidence type="ECO:0000256" key="8">
    <source>
        <dbReference type="ARBA" id="ARBA00048679"/>
    </source>
</evidence>
<dbReference type="Gene3D" id="1.10.510.10">
    <property type="entry name" value="Transferase(Phosphotransferase) domain 1"/>
    <property type="match status" value="1"/>
</dbReference>
<comment type="catalytic activity">
    <reaction evidence="7">
        <text>L-threonyl-[protein] + ATP = O-phospho-L-threonyl-[protein] + ADP + H(+)</text>
        <dbReference type="Rhea" id="RHEA:46608"/>
        <dbReference type="Rhea" id="RHEA-COMP:11060"/>
        <dbReference type="Rhea" id="RHEA-COMP:11605"/>
        <dbReference type="ChEBI" id="CHEBI:15378"/>
        <dbReference type="ChEBI" id="CHEBI:30013"/>
        <dbReference type="ChEBI" id="CHEBI:30616"/>
        <dbReference type="ChEBI" id="CHEBI:61977"/>
        <dbReference type="ChEBI" id="CHEBI:456216"/>
        <dbReference type="EC" id="2.7.11.1"/>
    </reaction>
</comment>
<dbReference type="InterPro" id="IPR024604">
    <property type="entry name" value="GSG2_C"/>
</dbReference>
<dbReference type="SUPFAM" id="SSF47459">
    <property type="entry name" value="HLH, helix-loop-helix DNA-binding domain"/>
    <property type="match status" value="1"/>
</dbReference>
<evidence type="ECO:0000256" key="4">
    <source>
        <dbReference type="ARBA" id="ARBA00022741"/>
    </source>
</evidence>
<evidence type="ECO:0000256" key="7">
    <source>
        <dbReference type="ARBA" id="ARBA00047899"/>
    </source>
</evidence>